<dbReference type="Pfam" id="PF00728">
    <property type="entry name" value="Glyco_hydro_20"/>
    <property type="match status" value="1"/>
</dbReference>
<dbReference type="AlphaFoldDB" id="A0A178IEH0"/>
<dbReference type="SUPFAM" id="SSF51445">
    <property type="entry name" value="(Trans)glycosidases"/>
    <property type="match status" value="1"/>
</dbReference>
<evidence type="ECO:0000256" key="3">
    <source>
        <dbReference type="PIRSR" id="PIRSR625705-1"/>
    </source>
</evidence>
<dbReference type="GO" id="GO:0016020">
    <property type="term" value="C:membrane"/>
    <property type="evidence" value="ECO:0007669"/>
    <property type="project" value="TreeGrafter"/>
</dbReference>
<gene>
    <name evidence="5" type="ORF">AW736_22935</name>
</gene>
<accession>A0A178IEH0</accession>
<dbReference type="OrthoDB" id="177545at2"/>
<dbReference type="EMBL" id="LRRQ01000171">
    <property type="protein sequence ID" value="OAM87426.1"/>
    <property type="molecule type" value="Genomic_DNA"/>
</dbReference>
<evidence type="ECO:0000256" key="2">
    <source>
        <dbReference type="ARBA" id="ARBA00022801"/>
    </source>
</evidence>
<dbReference type="Gene3D" id="3.20.20.80">
    <property type="entry name" value="Glycosidases"/>
    <property type="match status" value="1"/>
</dbReference>
<dbReference type="GO" id="GO:0030203">
    <property type="term" value="P:glycosaminoglycan metabolic process"/>
    <property type="evidence" value="ECO:0007669"/>
    <property type="project" value="TreeGrafter"/>
</dbReference>
<dbReference type="RefSeq" id="WP_068772621.1">
    <property type="nucleotide sequence ID" value="NZ_KV441844.1"/>
</dbReference>
<comment type="similarity">
    <text evidence="1">Belongs to the glycosyl hydrolase 20 family.</text>
</comment>
<comment type="caution">
    <text evidence="5">The sequence shown here is derived from an EMBL/GenBank/DDBJ whole genome shotgun (WGS) entry which is preliminary data.</text>
</comment>
<dbReference type="InterPro" id="IPR015883">
    <property type="entry name" value="Glyco_hydro_20_cat"/>
</dbReference>
<evidence type="ECO:0000256" key="1">
    <source>
        <dbReference type="ARBA" id="ARBA00006285"/>
    </source>
</evidence>
<dbReference type="Proteomes" id="UP000078486">
    <property type="component" value="Unassembled WGS sequence"/>
</dbReference>
<evidence type="ECO:0000313" key="5">
    <source>
        <dbReference type="EMBL" id="OAM87426.1"/>
    </source>
</evidence>
<dbReference type="InterPro" id="IPR025705">
    <property type="entry name" value="Beta_hexosaminidase_sua/sub"/>
</dbReference>
<sequence>MIDASRHWHDTCDIRRIIDGMELVKLNVPHLHLTDDQGFRIESKTHPELHMLGSDCLYFTQDQICGIIDYAAARTIRVVPEFDMPGHATSWGASHPGLLSGPPCATYTIEQRWGVFDPTIDPSNPALYELLSDFLGEMAALFPDSFMHIGGGENNGKQWNTNERIQKFITENNLKHNHGLHAWFNTRLAEILARNNKTLVGWDEIIHSGLPKNAIVHSWRGPKGVAEAAAAGHRVILSHGYYIDLNQPASDHYGVDPLPAGDALAPDRRELVLGGEATMWSEWVSPETIDSRIWPRTAAIAERLWSPQAARDVSDMHRRLAIVSLRLDETGMMHEKNRTSLLRRLAGDMFAPASPEVLALRMLSDACEPVKQYARGRLQLKSRLNPLGGFVDATVPDSASARDFNNNVSAYLEARKTDSEKAPALADALRGQLAEWHQAAQIVSTRLAKRSPRLKDVAKFANGVLYAIEQTENALLVLEKAPSEVMPSADVKATCDQQLAAVDKAVAPNAAAVDFPALKGIKQLITTASQNTASP</sequence>
<evidence type="ECO:0000259" key="4">
    <source>
        <dbReference type="Pfam" id="PF00728"/>
    </source>
</evidence>
<feature type="domain" description="Glycoside hydrolase family 20 catalytic" evidence="4">
    <location>
        <begin position="1"/>
        <end position="307"/>
    </location>
</feature>
<dbReference type="PANTHER" id="PTHR22600">
    <property type="entry name" value="BETA-HEXOSAMINIDASE"/>
    <property type="match status" value="1"/>
</dbReference>
<organism evidence="5 6">
    <name type="scientific">Termitidicoccus mucosus</name>
    <dbReference type="NCBI Taxonomy" id="1184151"/>
    <lineage>
        <taxon>Bacteria</taxon>
        <taxon>Pseudomonadati</taxon>
        <taxon>Verrucomicrobiota</taxon>
        <taxon>Opitutia</taxon>
        <taxon>Opitutales</taxon>
        <taxon>Opitutaceae</taxon>
        <taxon>Termitidicoccus</taxon>
    </lineage>
</organism>
<keyword evidence="6" id="KW-1185">Reference proteome</keyword>
<dbReference type="GO" id="GO:0004563">
    <property type="term" value="F:beta-N-acetylhexosaminidase activity"/>
    <property type="evidence" value="ECO:0007669"/>
    <property type="project" value="InterPro"/>
</dbReference>
<dbReference type="GO" id="GO:0005764">
    <property type="term" value="C:lysosome"/>
    <property type="evidence" value="ECO:0007669"/>
    <property type="project" value="TreeGrafter"/>
</dbReference>
<protein>
    <recommendedName>
        <fullName evidence="4">Glycoside hydrolase family 20 catalytic domain-containing protein</fullName>
    </recommendedName>
</protein>
<evidence type="ECO:0000313" key="6">
    <source>
        <dbReference type="Proteomes" id="UP000078486"/>
    </source>
</evidence>
<dbReference type="InterPro" id="IPR017853">
    <property type="entry name" value="GH"/>
</dbReference>
<dbReference type="PRINTS" id="PR00738">
    <property type="entry name" value="GLHYDRLASE20"/>
</dbReference>
<dbReference type="GO" id="GO:0005975">
    <property type="term" value="P:carbohydrate metabolic process"/>
    <property type="evidence" value="ECO:0007669"/>
    <property type="project" value="InterPro"/>
</dbReference>
<keyword evidence="2" id="KW-0378">Hydrolase</keyword>
<name>A0A178IEH0_9BACT</name>
<dbReference type="STRING" id="1184151.AW736_22935"/>
<reference evidence="5 6" key="1">
    <citation type="submission" date="2016-01" db="EMBL/GenBank/DDBJ databases">
        <title>High potential of lignocellulose degradation of a new Verrucomicrobia species.</title>
        <authorList>
            <person name="Wang Y."/>
            <person name="Shi Y."/>
            <person name="Qiu Z."/>
            <person name="Liu S."/>
            <person name="Yang H."/>
        </authorList>
    </citation>
    <scope>NUCLEOTIDE SEQUENCE [LARGE SCALE GENOMIC DNA]</scope>
    <source>
        <strain evidence="5 6">TSB47</strain>
    </source>
</reference>
<dbReference type="PANTHER" id="PTHR22600:SF21">
    <property type="entry name" value="BETA-HEXOSAMINIDASE A"/>
    <property type="match status" value="1"/>
</dbReference>
<feature type="active site" description="Proton donor" evidence="3">
    <location>
        <position position="153"/>
    </location>
</feature>
<proteinExistence type="inferred from homology"/>
<dbReference type="GO" id="GO:0006689">
    <property type="term" value="P:ganglioside catabolic process"/>
    <property type="evidence" value="ECO:0007669"/>
    <property type="project" value="TreeGrafter"/>
</dbReference>